<comment type="function">
    <text evidence="1 6">Catalyzes the insertion of molybdate into adenylated molybdopterin with the concomitant release of AMP.</text>
</comment>
<dbReference type="CDD" id="cd00887">
    <property type="entry name" value="MoeA"/>
    <property type="match status" value="1"/>
</dbReference>
<dbReference type="NCBIfam" id="NF045515">
    <property type="entry name" value="Glp_gephyrin"/>
    <property type="match status" value="1"/>
</dbReference>
<keyword evidence="6" id="KW-0460">Magnesium</keyword>
<feature type="domain" description="MoaB/Mog" evidence="7">
    <location>
        <begin position="173"/>
        <end position="310"/>
    </location>
</feature>
<dbReference type="Gene3D" id="3.90.105.10">
    <property type="entry name" value="Molybdopterin biosynthesis moea protein, domain 2"/>
    <property type="match status" value="1"/>
</dbReference>
<dbReference type="Gene3D" id="3.40.980.10">
    <property type="entry name" value="MoaB/Mog-like domain"/>
    <property type="match status" value="1"/>
</dbReference>
<dbReference type="SMART" id="SM00852">
    <property type="entry name" value="MoCF_biosynth"/>
    <property type="match status" value="1"/>
</dbReference>
<evidence type="ECO:0000256" key="4">
    <source>
        <dbReference type="ARBA" id="ARBA00023150"/>
    </source>
</evidence>
<dbReference type="InterPro" id="IPR036688">
    <property type="entry name" value="MoeA_C_domain_IV_sf"/>
</dbReference>
<dbReference type="Gene3D" id="2.40.340.10">
    <property type="entry name" value="MoeA, C-terminal, domain IV"/>
    <property type="match status" value="1"/>
</dbReference>
<keyword evidence="6" id="KW-0479">Metal-binding</keyword>
<evidence type="ECO:0000256" key="1">
    <source>
        <dbReference type="ARBA" id="ARBA00002901"/>
    </source>
</evidence>
<dbReference type="GO" id="GO:0006777">
    <property type="term" value="P:Mo-molybdopterin cofactor biosynthetic process"/>
    <property type="evidence" value="ECO:0007669"/>
    <property type="project" value="UniProtKB-UniRule"/>
</dbReference>
<dbReference type="RefSeq" id="WP_171324684.1">
    <property type="nucleotide sequence ID" value="NZ_JABFBC010000001.1"/>
</dbReference>
<dbReference type="EMBL" id="JABFBC010000001">
    <property type="protein sequence ID" value="NNU80698.1"/>
    <property type="molecule type" value="Genomic_DNA"/>
</dbReference>
<dbReference type="GO" id="GO:0061599">
    <property type="term" value="F:molybdopterin molybdotransferase activity"/>
    <property type="evidence" value="ECO:0007669"/>
    <property type="project" value="UniProtKB-UniRule"/>
</dbReference>
<comment type="catalytic activity">
    <reaction evidence="5">
        <text>adenylyl-molybdopterin + molybdate = Mo-molybdopterin + AMP + H(+)</text>
        <dbReference type="Rhea" id="RHEA:35047"/>
        <dbReference type="ChEBI" id="CHEBI:15378"/>
        <dbReference type="ChEBI" id="CHEBI:36264"/>
        <dbReference type="ChEBI" id="CHEBI:62727"/>
        <dbReference type="ChEBI" id="CHEBI:71302"/>
        <dbReference type="ChEBI" id="CHEBI:456215"/>
        <dbReference type="EC" id="2.10.1.1"/>
    </reaction>
</comment>
<dbReference type="SUPFAM" id="SSF63882">
    <property type="entry name" value="MoeA N-terminal region -like"/>
    <property type="match status" value="1"/>
</dbReference>
<dbReference type="UniPathway" id="UPA00344"/>
<dbReference type="PANTHER" id="PTHR10192:SF5">
    <property type="entry name" value="GEPHYRIN"/>
    <property type="match status" value="1"/>
</dbReference>
<dbReference type="InterPro" id="IPR001453">
    <property type="entry name" value="MoaB/Mog_dom"/>
</dbReference>
<evidence type="ECO:0000313" key="8">
    <source>
        <dbReference type="EMBL" id="NNU80698.1"/>
    </source>
</evidence>
<dbReference type="InterPro" id="IPR038987">
    <property type="entry name" value="MoeA-like"/>
</dbReference>
<keyword evidence="6 8" id="KW-0808">Transferase</keyword>
<name>A0A849L2W5_9RHOB</name>
<gene>
    <name evidence="8" type="ORF">HMH01_09645</name>
</gene>
<dbReference type="Pfam" id="PF03454">
    <property type="entry name" value="MoeA_C"/>
    <property type="match status" value="1"/>
</dbReference>
<keyword evidence="4 6" id="KW-0501">Molybdenum cofactor biosynthesis</keyword>
<sequence>MLSVAEARARILSGIRPVGSEEVSLLDAAGRVLAEPLTSRRTQPPFAASAMDGYAVRRSYSQPGMTLRVVGEAAAGRGWTGTLGPGEAVRIFTGAPVPEGADDILIQEDAERNGDTITVRETRDQARHIRPAGADFAAGAPFPGLGPLTSLDIALLAAMNHAHLPVRRKPVVALIPTGDELVPPGAAPGPDQIVSSNNYGLAAMLAQAGAAPRLLPIASDSPDSLRATLALASDVDLIVTLGGASVGDHDLVQETAIAEGLTLDFYKIAMRPGKPLMAGTLRGTPMIGLPGNPVSAMVCGVIFVLPVIRAYLGLPPDPVIRMGRLANAVPANGPREHYMRARLTETADGPLVEVFERQDSSLLHVLQAANCLAIRPPRAPASEPGDAVAFLPLP</sequence>
<organism evidence="8 9">
    <name type="scientific">Halovulum dunhuangense</name>
    <dbReference type="NCBI Taxonomy" id="1505036"/>
    <lineage>
        <taxon>Bacteria</taxon>
        <taxon>Pseudomonadati</taxon>
        <taxon>Pseudomonadota</taxon>
        <taxon>Alphaproteobacteria</taxon>
        <taxon>Rhodobacterales</taxon>
        <taxon>Paracoccaceae</taxon>
        <taxon>Halovulum</taxon>
    </lineage>
</organism>
<dbReference type="Pfam" id="PF03453">
    <property type="entry name" value="MoeA_N"/>
    <property type="match status" value="1"/>
</dbReference>
<dbReference type="EC" id="2.10.1.1" evidence="6"/>
<evidence type="ECO:0000256" key="5">
    <source>
        <dbReference type="ARBA" id="ARBA00047317"/>
    </source>
</evidence>
<dbReference type="InterPro" id="IPR005110">
    <property type="entry name" value="MoeA_linker/N"/>
</dbReference>
<dbReference type="SUPFAM" id="SSF53218">
    <property type="entry name" value="Molybdenum cofactor biosynthesis proteins"/>
    <property type="match status" value="1"/>
</dbReference>
<keyword evidence="9" id="KW-1185">Reference proteome</keyword>
<accession>A0A849L2W5</accession>
<comment type="cofactor">
    <cofactor evidence="6">
        <name>Mg(2+)</name>
        <dbReference type="ChEBI" id="CHEBI:18420"/>
    </cofactor>
</comment>
<dbReference type="InterPro" id="IPR036135">
    <property type="entry name" value="MoeA_linker/N_sf"/>
</dbReference>
<proteinExistence type="inferred from homology"/>
<dbReference type="Proteomes" id="UP000572377">
    <property type="component" value="Unassembled WGS sequence"/>
</dbReference>
<dbReference type="PANTHER" id="PTHR10192">
    <property type="entry name" value="MOLYBDOPTERIN BIOSYNTHESIS PROTEIN"/>
    <property type="match status" value="1"/>
</dbReference>
<evidence type="ECO:0000256" key="3">
    <source>
        <dbReference type="ARBA" id="ARBA00010763"/>
    </source>
</evidence>
<evidence type="ECO:0000256" key="6">
    <source>
        <dbReference type="RuleBase" id="RU365090"/>
    </source>
</evidence>
<dbReference type="GO" id="GO:0046872">
    <property type="term" value="F:metal ion binding"/>
    <property type="evidence" value="ECO:0007669"/>
    <property type="project" value="UniProtKB-UniRule"/>
</dbReference>
<dbReference type="Gene3D" id="2.170.190.11">
    <property type="entry name" value="Molybdopterin biosynthesis moea protein, domain 3"/>
    <property type="match status" value="1"/>
</dbReference>
<comment type="pathway">
    <text evidence="2 6">Cofactor biosynthesis; molybdopterin biosynthesis.</text>
</comment>
<evidence type="ECO:0000259" key="7">
    <source>
        <dbReference type="SMART" id="SM00852"/>
    </source>
</evidence>
<dbReference type="InterPro" id="IPR005111">
    <property type="entry name" value="MoeA_C_domain_IV"/>
</dbReference>
<dbReference type="Pfam" id="PF00994">
    <property type="entry name" value="MoCF_biosynth"/>
    <property type="match status" value="1"/>
</dbReference>
<evidence type="ECO:0000313" key="9">
    <source>
        <dbReference type="Proteomes" id="UP000572377"/>
    </source>
</evidence>
<protein>
    <recommendedName>
        <fullName evidence="6">Molybdopterin molybdenumtransferase</fullName>
        <ecNumber evidence="6">2.10.1.1</ecNumber>
    </recommendedName>
</protein>
<keyword evidence="6" id="KW-0500">Molybdenum</keyword>
<dbReference type="AlphaFoldDB" id="A0A849L2W5"/>
<evidence type="ECO:0000256" key="2">
    <source>
        <dbReference type="ARBA" id="ARBA00005046"/>
    </source>
</evidence>
<reference evidence="8 9" key="1">
    <citation type="submission" date="2020-05" db="EMBL/GenBank/DDBJ databases">
        <title>Gimesia benthica sp. nov., a novel planctomycete isolated from a deep-sea water sample of the Northwest Indian Ocean.</title>
        <authorList>
            <person name="Wang J."/>
            <person name="Ruan C."/>
            <person name="Song L."/>
            <person name="Zhu Y."/>
            <person name="Li A."/>
            <person name="Zheng X."/>
            <person name="Wang L."/>
            <person name="Lu Z."/>
            <person name="Huang Y."/>
            <person name="Du W."/>
            <person name="Zhou Y."/>
            <person name="Huang L."/>
            <person name="Dai X."/>
        </authorList>
    </citation>
    <scope>NUCLEOTIDE SEQUENCE [LARGE SCALE GENOMIC DNA]</scope>
    <source>
        <strain evidence="8 9">YYQ-30</strain>
    </source>
</reference>
<dbReference type="GO" id="GO:0005829">
    <property type="term" value="C:cytosol"/>
    <property type="evidence" value="ECO:0007669"/>
    <property type="project" value="TreeGrafter"/>
</dbReference>
<dbReference type="SUPFAM" id="SSF63867">
    <property type="entry name" value="MoeA C-terminal domain-like"/>
    <property type="match status" value="1"/>
</dbReference>
<comment type="caution">
    <text evidence="8">The sequence shown here is derived from an EMBL/GenBank/DDBJ whole genome shotgun (WGS) entry which is preliminary data.</text>
</comment>
<dbReference type="InterPro" id="IPR036425">
    <property type="entry name" value="MoaB/Mog-like_dom_sf"/>
</dbReference>
<comment type="similarity">
    <text evidence="3 6">Belongs to the MoeA family.</text>
</comment>